<proteinExistence type="predicted"/>
<gene>
    <name evidence="4" type="ORF">CVLEPA_LOCUS185</name>
</gene>
<accession>A0ABP0EUW9</accession>
<feature type="domain" description="F5/8 type C" evidence="3">
    <location>
        <begin position="91"/>
        <end position="243"/>
    </location>
</feature>
<feature type="signal peptide" evidence="2">
    <location>
        <begin position="1"/>
        <end position="23"/>
    </location>
</feature>
<dbReference type="CDD" id="cd00057">
    <property type="entry name" value="FA58C"/>
    <property type="match status" value="1"/>
</dbReference>
<evidence type="ECO:0000259" key="3">
    <source>
        <dbReference type="PROSITE" id="PS50022"/>
    </source>
</evidence>
<dbReference type="Gene3D" id="2.60.120.260">
    <property type="entry name" value="Galactose-binding domain-like"/>
    <property type="match status" value="1"/>
</dbReference>
<dbReference type="PROSITE" id="PS50022">
    <property type="entry name" value="FA58C_3"/>
    <property type="match status" value="1"/>
</dbReference>
<sequence length="243" mass="27083">MTSLTAACLALGFAVNLATFVLSQNEQICLSLQRGALAPPQGRGQNEQSERRGIPGPRGRKGMKGNPGPPGRCKCDLSEVVELRKTFDRLQEKFCFAGVKSGKVRDDEMTASSFYDQNMAASEGRLDSSGRIGNFWTPYHSRWETPGEWLQVDLRTPTRVTGVVTQGGASWWVKSFKISFGNSTEQLQVIQDVDGNDVIFPGNTDLNSHVQNMFPKPIEARYFRLIVLTFRAVIELRLEYLTC</sequence>
<organism evidence="4 5">
    <name type="scientific">Clavelina lepadiformis</name>
    <name type="common">Light-bulb sea squirt</name>
    <name type="synonym">Ascidia lepadiformis</name>
    <dbReference type="NCBI Taxonomy" id="159417"/>
    <lineage>
        <taxon>Eukaryota</taxon>
        <taxon>Metazoa</taxon>
        <taxon>Chordata</taxon>
        <taxon>Tunicata</taxon>
        <taxon>Ascidiacea</taxon>
        <taxon>Aplousobranchia</taxon>
        <taxon>Clavelinidae</taxon>
        <taxon>Clavelina</taxon>
    </lineage>
</organism>
<dbReference type="Pfam" id="PF00754">
    <property type="entry name" value="F5_F8_type_C"/>
    <property type="match status" value="1"/>
</dbReference>
<feature type="region of interest" description="Disordered" evidence="1">
    <location>
        <begin position="37"/>
        <end position="71"/>
    </location>
</feature>
<dbReference type="PANTHER" id="PTHR24543">
    <property type="entry name" value="MULTICOPPER OXIDASE-RELATED"/>
    <property type="match status" value="1"/>
</dbReference>
<dbReference type="EMBL" id="CAWYQH010000001">
    <property type="protein sequence ID" value="CAK8671169.1"/>
    <property type="molecule type" value="Genomic_DNA"/>
</dbReference>
<dbReference type="PANTHER" id="PTHR24543:SF325">
    <property type="entry name" value="F5_8 TYPE C DOMAIN-CONTAINING PROTEIN"/>
    <property type="match status" value="1"/>
</dbReference>
<comment type="caution">
    <text evidence="4">The sequence shown here is derived from an EMBL/GenBank/DDBJ whole genome shotgun (WGS) entry which is preliminary data.</text>
</comment>
<name>A0ABP0EUW9_CLALP</name>
<evidence type="ECO:0000313" key="5">
    <source>
        <dbReference type="Proteomes" id="UP001642483"/>
    </source>
</evidence>
<keyword evidence="2" id="KW-0732">Signal</keyword>
<dbReference type="SMART" id="SM00231">
    <property type="entry name" value="FA58C"/>
    <property type="match status" value="1"/>
</dbReference>
<dbReference type="InterPro" id="IPR008979">
    <property type="entry name" value="Galactose-bd-like_sf"/>
</dbReference>
<evidence type="ECO:0000256" key="2">
    <source>
        <dbReference type="SAM" id="SignalP"/>
    </source>
</evidence>
<dbReference type="SUPFAM" id="SSF49785">
    <property type="entry name" value="Galactose-binding domain-like"/>
    <property type="match status" value="1"/>
</dbReference>
<reference evidence="4 5" key="1">
    <citation type="submission" date="2024-02" db="EMBL/GenBank/DDBJ databases">
        <authorList>
            <person name="Daric V."/>
            <person name="Darras S."/>
        </authorList>
    </citation>
    <scope>NUCLEOTIDE SEQUENCE [LARGE SCALE GENOMIC DNA]</scope>
</reference>
<evidence type="ECO:0000313" key="4">
    <source>
        <dbReference type="EMBL" id="CAK8671169.1"/>
    </source>
</evidence>
<feature type="chain" id="PRO_5046846308" description="F5/8 type C domain-containing protein" evidence="2">
    <location>
        <begin position="24"/>
        <end position="243"/>
    </location>
</feature>
<dbReference type="InterPro" id="IPR000421">
    <property type="entry name" value="FA58C"/>
</dbReference>
<evidence type="ECO:0000256" key="1">
    <source>
        <dbReference type="SAM" id="MobiDB-lite"/>
    </source>
</evidence>
<protein>
    <recommendedName>
        <fullName evidence="3">F5/8 type C domain-containing protein</fullName>
    </recommendedName>
</protein>
<dbReference type="Proteomes" id="UP001642483">
    <property type="component" value="Unassembled WGS sequence"/>
</dbReference>
<keyword evidence="5" id="KW-1185">Reference proteome</keyword>